<evidence type="ECO:0000256" key="17">
    <source>
        <dbReference type="ARBA" id="ARBA00055371"/>
    </source>
</evidence>
<dbReference type="Gene3D" id="1.10.3380.10">
    <property type="entry name" value="Sec63 N-terminal domain-like domain"/>
    <property type="match status" value="2"/>
</dbReference>
<dbReference type="SMART" id="SM00382">
    <property type="entry name" value="AAA"/>
    <property type="match status" value="1"/>
</dbReference>
<dbReference type="FunFam" id="3.40.50.300:FF:003287">
    <property type="entry name" value="U5 small nuclear ribonucleoprotein 200 kDa helicase"/>
    <property type="match status" value="1"/>
</dbReference>
<dbReference type="Pfam" id="PF00270">
    <property type="entry name" value="DEAD"/>
    <property type="match status" value="2"/>
</dbReference>
<dbReference type="FunFam" id="1.10.150.20:FF:000004">
    <property type="entry name" value="U5 small nuclear ribonucleoprotein helicase"/>
    <property type="match status" value="1"/>
</dbReference>
<dbReference type="InterPro" id="IPR036388">
    <property type="entry name" value="WH-like_DNA-bd_sf"/>
</dbReference>
<comment type="catalytic activity">
    <reaction evidence="16">
        <text>ATP + H2O = ADP + phosphate + H(+)</text>
        <dbReference type="Rhea" id="RHEA:13065"/>
        <dbReference type="ChEBI" id="CHEBI:15377"/>
        <dbReference type="ChEBI" id="CHEBI:15378"/>
        <dbReference type="ChEBI" id="CHEBI:30616"/>
        <dbReference type="ChEBI" id="CHEBI:43474"/>
        <dbReference type="ChEBI" id="CHEBI:456216"/>
        <dbReference type="EC" id="3.6.4.13"/>
    </reaction>
</comment>
<dbReference type="CDD" id="cd18021">
    <property type="entry name" value="DEXHc_Brr2_2"/>
    <property type="match status" value="1"/>
</dbReference>
<feature type="domain" description="Helicase ATP-binding" evidence="18">
    <location>
        <begin position="381"/>
        <end position="517"/>
    </location>
</feature>
<dbReference type="PANTHER" id="PTHR47961:SF4">
    <property type="entry name" value="ACTIVATING SIGNAL COINTEGRATOR 1 COMPLEX SUBUNIT 3"/>
    <property type="match status" value="1"/>
</dbReference>
<gene>
    <name evidence="19" type="ORF">H5410_033789</name>
</gene>
<dbReference type="GO" id="GO:0003723">
    <property type="term" value="F:RNA binding"/>
    <property type="evidence" value="ECO:0007669"/>
    <property type="project" value="UniProtKB-KW"/>
</dbReference>
<evidence type="ECO:0000256" key="7">
    <source>
        <dbReference type="ARBA" id="ARBA00022737"/>
    </source>
</evidence>
<dbReference type="CDD" id="cd18795">
    <property type="entry name" value="SF2_C_Ski2"/>
    <property type="match status" value="1"/>
</dbReference>
<dbReference type="FunFam" id="1.10.3380.10:FF:000001">
    <property type="entry name" value="U5 small nuclear ribonucleoprotein helicase"/>
    <property type="match status" value="1"/>
</dbReference>
<dbReference type="GO" id="GO:0006397">
    <property type="term" value="P:mRNA processing"/>
    <property type="evidence" value="ECO:0007669"/>
    <property type="project" value="UniProtKB-KW"/>
</dbReference>
<dbReference type="Gene3D" id="1.10.150.20">
    <property type="entry name" value="5' to 3' exonuclease, C-terminal subdomain"/>
    <property type="match status" value="2"/>
</dbReference>
<evidence type="ECO:0000256" key="14">
    <source>
        <dbReference type="ARBA" id="ARBA00023242"/>
    </source>
</evidence>
<comment type="caution">
    <text evidence="19">The sequence shown here is derived from an EMBL/GenBank/DDBJ whole genome shotgun (WGS) entry which is preliminary data.</text>
</comment>
<evidence type="ECO:0000256" key="6">
    <source>
        <dbReference type="ARBA" id="ARBA00022728"/>
    </source>
</evidence>
<dbReference type="Proteomes" id="UP000824120">
    <property type="component" value="Chromosome 6"/>
</dbReference>
<comment type="subcellular location">
    <subcellularLocation>
        <location evidence="1">Nucleus</location>
    </subcellularLocation>
</comment>
<dbReference type="SUPFAM" id="SSF52540">
    <property type="entry name" value="P-loop containing nucleoside triphosphate hydrolases"/>
    <property type="match status" value="4"/>
</dbReference>
<keyword evidence="11" id="KW-0067">ATP-binding</keyword>
<comment type="similarity">
    <text evidence="3">Belongs to the helicase family. SKI2 subfamily.</text>
</comment>
<keyword evidence="6" id="KW-0747">Spliceosome</keyword>
<dbReference type="InterPro" id="IPR057842">
    <property type="entry name" value="WH_MER3"/>
</dbReference>
<reference evidence="19 20" key="1">
    <citation type="submission" date="2020-09" db="EMBL/GenBank/DDBJ databases">
        <title>De no assembly of potato wild relative species, Solanum commersonii.</title>
        <authorList>
            <person name="Cho K."/>
        </authorList>
    </citation>
    <scope>NUCLEOTIDE SEQUENCE [LARGE SCALE GENOMIC DNA]</scope>
    <source>
        <strain evidence="19">LZ3.2</strain>
        <tissue evidence="19">Leaf</tissue>
    </source>
</reference>
<dbReference type="SMART" id="SM00487">
    <property type="entry name" value="DEXDc"/>
    <property type="match status" value="2"/>
</dbReference>
<dbReference type="SUPFAM" id="SSF158702">
    <property type="entry name" value="Sec63 N-terminal domain-like"/>
    <property type="match status" value="2"/>
</dbReference>
<keyword evidence="5" id="KW-0507">mRNA processing</keyword>
<dbReference type="InterPro" id="IPR035892">
    <property type="entry name" value="C2_domain_sf"/>
</dbReference>
<organism evidence="19 20">
    <name type="scientific">Solanum commersonii</name>
    <name type="common">Commerson's wild potato</name>
    <name type="synonym">Commerson's nightshade</name>
    <dbReference type="NCBI Taxonomy" id="4109"/>
    <lineage>
        <taxon>Eukaryota</taxon>
        <taxon>Viridiplantae</taxon>
        <taxon>Streptophyta</taxon>
        <taxon>Embryophyta</taxon>
        <taxon>Tracheophyta</taxon>
        <taxon>Spermatophyta</taxon>
        <taxon>Magnoliopsida</taxon>
        <taxon>eudicotyledons</taxon>
        <taxon>Gunneridae</taxon>
        <taxon>Pentapetalae</taxon>
        <taxon>asterids</taxon>
        <taxon>lamiids</taxon>
        <taxon>Solanales</taxon>
        <taxon>Solanaceae</taxon>
        <taxon>Solanoideae</taxon>
        <taxon>Solaneae</taxon>
        <taxon>Solanum</taxon>
    </lineage>
</organism>
<evidence type="ECO:0000256" key="16">
    <source>
        <dbReference type="ARBA" id="ARBA00047984"/>
    </source>
</evidence>
<sequence>MTDSDLESPYGKIDPKKFGDRVYRSSLPEKIQKKKRERFVNKKRRRIPGEESSVLNWREEEGGVYQPKTKETGAAYECMLSLIQHQLCGQPLNIMSAAADEILAVFDKFVSIGRFITDYQCDDEVLYDDDVGVAVHDDEEEDEYVQLEGNVAGIMQMGSGGIDDEILHEADEGMALNVLKISQAYEQQKIDPQQSQKLAEEVLKILAESGDDRDVETKLLVHLQFDKFNLIKYLLRNRLKVVWCTRLARAEDQKKRKKIEQEMLGLGPDHAAILQQLHATTKETVKDRSIWRKALGKKLGDLRMHLVQMGGLLMTNKNCELLAGSYRNHMKGYEEVHVPALKPKPLAPGEKLVNISSLPQWAQPAFTGMIQLNRVQSKVYETALFSPENILLCAPTGAGKTNVAMLTILHQIGLNRKEDGSFNHNNYKIKALVAEVVGNLSRRLEHYGVTVKELSGDQSLTRQQIEETQIIVTTPEKWAIITRKSGDRTYTQLVKLLIIDEIHLLHDNRGPQHFQILRMWFLRVDLNKGLFHFDNSYRPVPLAQRYIGITVKKPKETTRTARAIRDTALANDTLGKFLKEDSFNREILQSHTDLVKNNDLKNLLSYGFDRSSTLEDLFAKGHVLVLVSTATLAWGVNLPAHTIIIKGTQIYNPEKGAWTELSPLDVMQMLGRAGKPQYDTYGEGIVITGHSSLKYYLSLMNQQLPIEIERRIVLGTVQNAKEACKWILYTYLYVRMVRNPSLYGLAAACVKTEDVLEERCADLVHSATALLDKNNLIKYDRKSGYFQVTDLGRIASCYYITHGTISTYNEHLKPTIGDIELCRLFSLSEEFKCVTLLDSVPIPIKESLEEPSAKINVLLQAYISQLKLEGLSLSSDMVYITQSAARLMRALFEIVLKRGWALLADKALKWCKMISKRMWSVLTPLRQFHGIPNEILMRLEKKDLAWERYYDLSSQELGERIRFPKQGRTPHKFIHQFPKLNLAAHVQPITRSILRVELTIIPDFQWEDKVHGCVEPFWVIVEDNDRERILHHEYFMLKKQYINEDHTLNFTVPIYEPLPPQYFICVVSDRWLGSQTVLPVPFRHLILPEKCPPPTELLDLQPLPVTALRNPAYEALYQDFKHFNPVQTQVFTVLYNSDDNVLVAAPTVYIAPLEALAKERYSDWKKKFGDSLGMRVVELTGETTTDLKLLEKSQLINSTPKRWDALSRRWKQRKYVRQVSIFIVDELHLIGGKGGAVLEVIVSRMRYISSQVENKVRIVALSTSLANAKDLGQWIGATSHELFNFAPCVRPVPLDIHIHGVDIANFEARMQAMTKLTYTAIVQHARKGKPAIVYVPTRKLAHLAAVDLMTYSRMDNKGTPVFLLKFKTELETFVERINEPVLKETLKYGVGYLHVGLSGTDQDIVKTLFETGWIQLVVVMGTQYHDGREIVHSGYPVSDLLQMMGHATFPVESHLQHYLHDNFNTEIVVGVIQNEQDAVDYLTWTFMYRRLTQNPNYYNLQGVSHRHISDHLSELVENTISDLESCKCVSVVDDILLSPLNHGLIASYYYISYTTIERFTSSLTSTTKLKGLLEILASATEYEQLPIRTGEEALIRRLINHQRFSFGNPKYTDPHVKANALLQAHFSRQMVGGNLASDQQEVLLSASRLLQAMVDVISSNGWLNLALLAMEASQMITQGMWGHDSDLLQLPHFTKELAKKCQENPGKSVERVFDLVETKDDERHELLQISESQLVDIDRFCKRYPYIDLTYDMLDGGNVRAGDNVALQVTLERRFETGPVLAPRYPKDKEEGWWHVVGDIKSNQLVAIKRVNLQRESRIKLDFTAPAEAGTRKYKLYFMCDSYLGCDEEHTFAVDVNDVMPEDDS</sequence>
<dbReference type="FunFam" id="1.10.3380.10:FF:000010">
    <property type="entry name" value="DExH-box ATP-dependent RNA helicase DExH12"/>
    <property type="match status" value="1"/>
</dbReference>
<dbReference type="PROSITE" id="PS51192">
    <property type="entry name" value="HELICASE_ATP_BIND_1"/>
    <property type="match status" value="2"/>
</dbReference>
<dbReference type="PANTHER" id="PTHR47961">
    <property type="entry name" value="DNA POLYMERASE THETA, PUTATIVE (AFU_ORTHOLOGUE AFUA_1G05260)-RELATED"/>
    <property type="match status" value="1"/>
</dbReference>
<dbReference type="EMBL" id="JACXVP010000006">
    <property type="protein sequence ID" value="KAG5602419.1"/>
    <property type="molecule type" value="Genomic_DNA"/>
</dbReference>
<dbReference type="EC" id="3.6.4.13" evidence="4"/>
<comment type="function">
    <text evidence="17">RNA helicase that plays an essential role in pre-mRNA splicing as component of the U5 snRNP and U4/U6-U5 tri-snRNP complexes. Involved in spliceosome assembly, activation and disassembly.</text>
</comment>
<dbReference type="FunFam" id="1.10.10.10:FF:000012">
    <property type="entry name" value="U5 small nuclear ribonucleoprotein helicase"/>
    <property type="match status" value="1"/>
</dbReference>
<evidence type="ECO:0000256" key="1">
    <source>
        <dbReference type="ARBA" id="ARBA00004123"/>
    </source>
</evidence>
<evidence type="ECO:0000259" key="18">
    <source>
        <dbReference type="PROSITE" id="PS51192"/>
    </source>
</evidence>
<keyword evidence="14" id="KW-0539">Nucleus</keyword>
<evidence type="ECO:0000256" key="3">
    <source>
        <dbReference type="ARBA" id="ARBA00010140"/>
    </source>
</evidence>
<dbReference type="InterPro" id="IPR004179">
    <property type="entry name" value="Sec63-dom"/>
</dbReference>
<dbReference type="InterPro" id="IPR050474">
    <property type="entry name" value="Hel308_SKI2-like"/>
</dbReference>
<dbReference type="FunFam" id="2.60.40.150:FF:000004">
    <property type="entry name" value="RNA helicase, activating signal cointegrator 1"/>
    <property type="match status" value="1"/>
</dbReference>
<evidence type="ECO:0000256" key="8">
    <source>
        <dbReference type="ARBA" id="ARBA00022741"/>
    </source>
</evidence>
<dbReference type="Gene3D" id="3.40.50.300">
    <property type="entry name" value="P-loop containing nucleotide triphosphate hydrolases"/>
    <property type="match status" value="5"/>
</dbReference>
<dbReference type="GO" id="GO:0005681">
    <property type="term" value="C:spliceosomal complex"/>
    <property type="evidence" value="ECO:0007669"/>
    <property type="project" value="UniProtKB-KW"/>
</dbReference>
<evidence type="ECO:0000256" key="4">
    <source>
        <dbReference type="ARBA" id="ARBA00012552"/>
    </source>
</evidence>
<feature type="domain" description="Helicase ATP-binding" evidence="18">
    <location>
        <begin position="1146"/>
        <end position="1283"/>
    </location>
</feature>
<dbReference type="SUPFAM" id="SSF81296">
    <property type="entry name" value="E set domains"/>
    <property type="match status" value="1"/>
</dbReference>
<dbReference type="FunFam" id="1.10.150.20:FF:000013">
    <property type="entry name" value="U5 small nuclear ribonucleoprotein kDa helicase"/>
    <property type="match status" value="1"/>
</dbReference>
<dbReference type="Pfam" id="PF23445">
    <property type="entry name" value="WHD_SNRNP200"/>
    <property type="match status" value="2"/>
</dbReference>
<dbReference type="Gene3D" id="2.60.40.150">
    <property type="entry name" value="C2 domain"/>
    <property type="match status" value="2"/>
</dbReference>
<evidence type="ECO:0000256" key="13">
    <source>
        <dbReference type="ARBA" id="ARBA00023187"/>
    </source>
</evidence>
<evidence type="ECO:0000256" key="9">
    <source>
        <dbReference type="ARBA" id="ARBA00022801"/>
    </source>
</evidence>
<dbReference type="InterPro" id="IPR003593">
    <property type="entry name" value="AAA+_ATPase"/>
</dbReference>
<dbReference type="InterPro" id="IPR014001">
    <property type="entry name" value="Helicase_ATP-bd"/>
</dbReference>
<dbReference type="PIRSF" id="PIRSF039073">
    <property type="entry name" value="BRR2"/>
    <property type="match status" value="1"/>
</dbReference>
<evidence type="ECO:0000256" key="2">
    <source>
        <dbReference type="ARBA" id="ARBA00008894"/>
    </source>
</evidence>
<dbReference type="GO" id="GO:0003724">
    <property type="term" value="F:RNA helicase activity"/>
    <property type="evidence" value="ECO:0007669"/>
    <property type="project" value="UniProtKB-EC"/>
</dbReference>
<dbReference type="FunFam" id="1.10.10.10:FF:000024">
    <property type="entry name" value="U5 small nuclear ribonucleoprotein helicase"/>
    <property type="match status" value="1"/>
</dbReference>
<keyword evidence="10" id="KW-0347">Helicase</keyword>
<keyword evidence="8" id="KW-0547">Nucleotide-binding</keyword>
<dbReference type="Gene3D" id="1.10.10.10">
    <property type="entry name" value="Winged helix-like DNA-binding domain superfamily/Winged helix DNA-binding domain"/>
    <property type="match status" value="2"/>
</dbReference>
<dbReference type="InterPro" id="IPR027417">
    <property type="entry name" value="P-loop_NTPase"/>
</dbReference>
<dbReference type="SUPFAM" id="SSF46785">
    <property type="entry name" value="Winged helix' DNA-binding domain"/>
    <property type="match status" value="1"/>
</dbReference>
<dbReference type="GO" id="GO:0016787">
    <property type="term" value="F:hydrolase activity"/>
    <property type="evidence" value="ECO:0007669"/>
    <property type="project" value="UniProtKB-KW"/>
</dbReference>
<comment type="similarity">
    <text evidence="2">Belongs to the disease resistance NB-LRR family.</text>
</comment>
<dbReference type="InterPro" id="IPR011545">
    <property type="entry name" value="DEAD/DEAH_box_helicase_dom"/>
</dbReference>
<evidence type="ECO:0000313" key="20">
    <source>
        <dbReference type="Proteomes" id="UP000824120"/>
    </source>
</evidence>
<dbReference type="InterPro" id="IPR036390">
    <property type="entry name" value="WH_DNA-bd_sf"/>
</dbReference>
<dbReference type="InterPro" id="IPR041094">
    <property type="entry name" value="Brr2_helicase_PWI"/>
</dbReference>
<dbReference type="Pfam" id="PF18149">
    <property type="entry name" value="Helicase_PWI"/>
    <property type="match status" value="1"/>
</dbReference>
<protein>
    <recommendedName>
        <fullName evidence="15">U5 small nuclear ribonucleoprotein 200 kDa helicase</fullName>
        <ecNumber evidence="4">3.6.4.13</ecNumber>
    </recommendedName>
</protein>
<dbReference type="GO" id="GO:0008380">
    <property type="term" value="P:RNA splicing"/>
    <property type="evidence" value="ECO:0007669"/>
    <property type="project" value="UniProtKB-KW"/>
</dbReference>
<keyword evidence="12" id="KW-0694">RNA-binding</keyword>
<evidence type="ECO:0000256" key="11">
    <source>
        <dbReference type="ARBA" id="ARBA00022840"/>
    </source>
</evidence>
<evidence type="ECO:0000256" key="10">
    <source>
        <dbReference type="ARBA" id="ARBA00022806"/>
    </source>
</evidence>
<evidence type="ECO:0000256" key="15">
    <source>
        <dbReference type="ARBA" id="ARBA00034541"/>
    </source>
</evidence>
<dbReference type="InterPro" id="IPR001650">
    <property type="entry name" value="Helicase_C-like"/>
</dbReference>
<name>A0A9J5YNU0_SOLCO</name>
<keyword evidence="13" id="KW-0508">mRNA splicing</keyword>
<dbReference type="Pfam" id="PF02889">
    <property type="entry name" value="Sec63"/>
    <property type="match status" value="2"/>
</dbReference>
<evidence type="ECO:0000256" key="5">
    <source>
        <dbReference type="ARBA" id="ARBA00022664"/>
    </source>
</evidence>
<keyword evidence="20" id="KW-1185">Reference proteome</keyword>
<dbReference type="OrthoDB" id="5575at2759"/>
<accession>A0A9J5YNU0</accession>
<evidence type="ECO:0000313" key="19">
    <source>
        <dbReference type="EMBL" id="KAG5602419.1"/>
    </source>
</evidence>
<dbReference type="SMART" id="SM00973">
    <property type="entry name" value="Sec63"/>
    <property type="match status" value="2"/>
</dbReference>
<dbReference type="GO" id="GO:0005524">
    <property type="term" value="F:ATP binding"/>
    <property type="evidence" value="ECO:0007669"/>
    <property type="project" value="UniProtKB-KW"/>
</dbReference>
<evidence type="ECO:0000256" key="12">
    <source>
        <dbReference type="ARBA" id="ARBA00022884"/>
    </source>
</evidence>
<keyword evidence="9" id="KW-0378">Hydrolase</keyword>
<dbReference type="SMART" id="SM00490">
    <property type="entry name" value="HELICc"/>
    <property type="match status" value="1"/>
</dbReference>
<dbReference type="InterPro" id="IPR014756">
    <property type="entry name" value="Ig_E-set"/>
</dbReference>
<proteinExistence type="inferred from homology"/>
<keyword evidence="7" id="KW-0677">Repeat</keyword>